<proteinExistence type="predicted"/>
<dbReference type="AlphaFoldDB" id="B7PH52"/>
<dbReference type="EnsemblMetazoa" id="ISCW003774-RA">
    <property type="protein sequence ID" value="ISCW003774-PA"/>
    <property type="gene ID" value="ISCW003774"/>
</dbReference>
<dbReference type="GO" id="GO:0043524">
    <property type="term" value="P:negative regulation of neuron apoptotic process"/>
    <property type="evidence" value="ECO:0000318"/>
    <property type="project" value="GO_Central"/>
</dbReference>
<dbReference type="GO" id="GO:0005783">
    <property type="term" value="C:endoplasmic reticulum"/>
    <property type="evidence" value="ECO:0000318"/>
    <property type="project" value="GO_Central"/>
</dbReference>
<accession>B7PH52</accession>
<organism>
    <name type="scientific">Ixodes scapularis</name>
    <name type="common">Black-legged tick</name>
    <name type="synonym">Deer tick</name>
    <dbReference type="NCBI Taxonomy" id="6945"/>
    <lineage>
        <taxon>Eukaryota</taxon>
        <taxon>Metazoa</taxon>
        <taxon>Ecdysozoa</taxon>
        <taxon>Arthropoda</taxon>
        <taxon>Chelicerata</taxon>
        <taxon>Arachnida</taxon>
        <taxon>Acari</taxon>
        <taxon>Parasitiformes</taxon>
        <taxon>Ixodida</taxon>
        <taxon>Ixodoidea</taxon>
        <taxon>Ixodidae</taxon>
        <taxon>Ixodinae</taxon>
        <taxon>Ixodes</taxon>
    </lineage>
</organism>
<dbReference type="EMBL" id="ABJB010578560">
    <property type="status" value="NOT_ANNOTATED_CDS"/>
    <property type="molecule type" value="Genomic_DNA"/>
</dbReference>
<feature type="transmembrane region" description="Helical" evidence="2">
    <location>
        <begin position="98"/>
        <end position="122"/>
    </location>
</feature>
<dbReference type="VEuPathDB" id="VectorBase:ISCW003774"/>
<feature type="transmembrane region" description="Helical" evidence="2">
    <location>
        <begin position="128"/>
        <end position="149"/>
    </location>
</feature>
<dbReference type="VEuPathDB" id="VectorBase:ISCI003774"/>
<evidence type="ECO:0000256" key="2">
    <source>
        <dbReference type="SAM" id="Phobius"/>
    </source>
</evidence>
<keyword evidence="5" id="KW-1185">Reference proteome</keyword>
<evidence type="ECO:0000256" key="1">
    <source>
        <dbReference type="SAM" id="MobiDB-lite"/>
    </source>
</evidence>
<dbReference type="VEuPathDB" id="VectorBase:ISCP_035675"/>
<gene>
    <name evidence="3" type="ORF">IscW_ISCW003774</name>
</gene>
<dbReference type="EMBL" id="ABJB010747630">
    <property type="status" value="NOT_ANNOTATED_CDS"/>
    <property type="molecule type" value="Genomic_DNA"/>
</dbReference>
<feature type="transmembrane region" description="Helical" evidence="2">
    <location>
        <begin position="213"/>
        <end position="233"/>
    </location>
</feature>
<dbReference type="HOGENOM" id="CLU_1099535_0_0_1"/>
<keyword evidence="2" id="KW-0812">Transmembrane</keyword>
<sequence length="253" mass="27553">MDEVVEAGKPENEQPDEAKPPTTTRRNVSFAGGRKSWDSVTSVRRHSGEAKKPEVMDEYFEFEGARKSVDGPPDTDIRSSQILEHLRRKHEQALRGKASSLTTALIIAGISSVALALIKITIKRHDTISSTECVFFVALGILIGVIPATTEDRCPFGPASAQRRLAVSAVLTTLAYILGYRAVQFMSVLEATIVAGITPLTTWWTSVAIGRRAFHWVMVPTLVSSCLALVFIVKPPFLGFKVSIAALPPEVPL</sequence>
<reference evidence="4" key="2">
    <citation type="submission" date="2020-05" db="UniProtKB">
        <authorList>
            <consortium name="EnsemblMetazoa"/>
        </authorList>
    </citation>
    <scope>IDENTIFICATION</scope>
    <source>
        <strain evidence="4">wikel</strain>
    </source>
</reference>
<dbReference type="GO" id="GO:0005262">
    <property type="term" value="F:calcium channel activity"/>
    <property type="evidence" value="ECO:0000318"/>
    <property type="project" value="GO_Central"/>
</dbReference>
<dbReference type="OrthoDB" id="6513038at2759"/>
<evidence type="ECO:0000313" key="3">
    <source>
        <dbReference type="EMBL" id="EEC05924.1"/>
    </source>
</evidence>
<keyword evidence="2" id="KW-1133">Transmembrane helix</keyword>
<dbReference type="EMBL" id="DS711211">
    <property type="protein sequence ID" value="EEC05924.1"/>
    <property type="molecule type" value="Genomic_DNA"/>
</dbReference>
<feature type="region of interest" description="Disordered" evidence="1">
    <location>
        <begin position="1"/>
        <end position="51"/>
    </location>
</feature>
<keyword evidence="2" id="KW-0472">Membrane</keyword>
<dbReference type="Proteomes" id="UP000001555">
    <property type="component" value="Unassembled WGS sequence"/>
</dbReference>
<dbReference type="GO" id="GO:1902042">
    <property type="term" value="P:negative regulation of extrinsic apoptotic signaling pathway via death domain receptors"/>
    <property type="evidence" value="ECO:0000318"/>
    <property type="project" value="GO_Central"/>
</dbReference>
<evidence type="ECO:0000313" key="4">
    <source>
        <dbReference type="EnsemblMetazoa" id="ISCW003774-PA"/>
    </source>
</evidence>
<dbReference type="GO" id="GO:0016020">
    <property type="term" value="C:membrane"/>
    <property type="evidence" value="ECO:0000318"/>
    <property type="project" value="GO_Central"/>
</dbReference>
<evidence type="ECO:0000313" key="5">
    <source>
        <dbReference type="Proteomes" id="UP000001555"/>
    </source>
</evidence>
<dbReference type="GO" id="GO:0097190">
    <property type="term" value="P:apoptotic signaling pathway"/>
    <property type="evidence" value="ECO:0000318"/>
    <property type="project" value="GO_Central"/>
</dbReference>
<dbReference type="EMBL" id="ABJB011057604">
    <property type="status" value="NOT_ANNOTATED_CDS"/>
    <property type="molecule type" value="Genomic_DNA"/>
</dbReference>
<feature type="compositionally biased region" description="Basic and acidic residues" evidence="1">
    <location>
        <begin position="1"/>
        <end position="19"/>
    </location>
</feature>
<dbReference type="PaxDb" id="6945-B7PH52"/>
<name>B7PH52_IXOSC</name>
<dbReference type="InParanoid" id="B7PH52"/>
<reference evidence="3 5" key="1">
    <citation type="submission" date="2008-03" db="EMBL/GenBank/DDBJ databases">
        <title>Annotation of Ixodes scapularis.</title>
        <authorList>
            <consortium name="Ixodes scapularis Genome Project Consortium"/>
            <person name="Caler E."/>
            <person name="Hannick L.I."/>
            <person name="Bidwell S."/>
            <person name="Joardar V."/>
            <person name="Thiagarajan M."/>
            <person name="Amedeo P."/>
            <person name="Galinsky K.J."/>
            <person name="Schobel S."/>
            <person name="Inman J."/>
            <person name="Hostetler J."/>
            <person name="Miller J."/>
            <person name="Hammond M."/>
            <person name="Megy K."/>
            <person name="Lawson D."/>
            <person name="Kodira C."/>
            <person name="Sutton G."/>
            <person name="Meyer J."/>
            <person name="Hill C.A."/>
            <person name="Birren B."/>
            <person name="Nene V."/>
            <person name="Collins F."/>
            <person name="Alarcon-Chaidez F."/>
            <person name="Wikel S."/>
            <person name="Strausberg R."/>
        </authorList>
    </citation>
    <scope>NUCLEOTIDE SEQUENCE [LARGE SCALE GENOMIC DNA]</scope>
    <source>
        <strain evidence="5">Wikel</strain>
        <strain evidence="3">Wikel colony</strain>
    </source>
</reference>
<dbReference type="GO" id="GO:0005794">
    <property type="term" value="C:Golgi apparatus"/>
    <property type="evidence" value="ECO:0000318"/>
    <property type="project" value="GO_Central"/>
</dbReference>
<protein>
    <submittedName>
        <fullName evidence="3 4">Uncharacterized protein</fullName>
    </submittedName>
</protein>
<feature type="transmembrane region" description="Helical" evidence="2">
    <location>
        <begin position="185"/>
        <end position="206"/>
    </location>
</feature>